<gene>
    <name evidence="1" type="ORF">ACFO0N_06030</name>
</gene>
<comment type="caution">
    <text evidence="1">The sequence shown here is derived from an EMBL/GenBank/DDBJ whole genome shotgun (WGS) entry which is preliminary data.</text>
</comment>
<accession>A0ABD5P9V2</accession>
<keyword evidence="2" id="KW-1185">Reference proteome</keyword>
<name>A0ABD5P9V2_9EURY</name>
<protein>
    <submittedName>
        <fullName evidence="1">DUF4864 domain-containing protein</fullName>
    </submittedName>
</protein>
<dbReference type="Proteomes" id="UP001595921">
    <property type="component" value="Unassembled WGS sequence"/>
</dbReference>
<organism evidence="1 2">
    <name type="scientific">Halobium salinum</name>
    <dbReference type="NCBI Taxonomy" id="1364940"/>
    <lineage>
        <taxon>Archaea</taxon>
        <taxon>Methanobacteriati</taxon>
        <taxon>Methanobacteriota</taxon>
        <taxon>Stenosarchaea group</taxon>
        <taxon>Halobacteria</taxon>
        <taxon>Halobacteriales</taxon>
        <taxon>Haloferacaceae</taxon>
        <taxon>Halobium</taxon>
    </lineage>
</organism>
<evidence type="ECO:0000313" key="1">
    <source>
        <dbReference type="EMBL" id="MFC4357508.1"/>
    </source>
</evidence>
<evidence type="ECO:0000313" key="2">
    <source>
        <dbReference type="Proteomes" id="UP001595921"/>
    </source>
</evidence>
<proteinExistence type="predicted"/>
<dbReference type="RefSeq" id="WP_267622193.1">
    <property type="nucleotide sequence ID" value="NZ_JAODIW010000006.1"/>
</dbReference>
<dbReference type="EMBL" id="JBHSDS010000003">
    <property type="protein sequence ID" value="MFC4357508.1"/>
    <property type="molecule type" value="Genomic_DNA"/>
</dbReference>
<dbReference type="InterPro" id="IPR032347">
    <property type="entry name" value="DUF4864"/>
</dbReference>
<reference evidence="1 2" key="1">
    <citation type="journal article" date="2019" name="Int. J. Syst. Evol. Microbiol.">
        <title>The Global Catalogue of Microorganisms (GCM) 10K type strain sequencing project: providing services to taxonomists for standard genome sequencing and annotation.</title>
        <authorList>
            <consortium name="The Broad Institute Genomics Platform"/>
            <consortium name="The Broad Institute Genome Sequencing Center for Infectious Disease"/>
            <person name="Wu L."/>
            <person name="Ma J."/>
        </authorList>
    </citation>
    <scope>NUCLEOTIDE SEQUENCE [LARGE SCALE GENOMIC DNA]</scope>
    <source>
        <strain evidence="1 2">CGMCC 1.12553</strain>
    </source>
</reference>
<dbReference type="AlphaFoldDB" id="A0ABD5P9V2"/>
<sequence length="133" mass="14345">MSERSVNAGVPRPDPLLSPADVVQLGIDALRENDAPYADRGVETVYAFTTPAVRRATGPFTRFTGIVHRNYRPLLDIDRAGTTPVEQSGDRASQEVTVVAPDGDEAVYEFRLARQSGGADDGCWLVDGVSRIA</sequence>
<dbReference type="Pfam" id="PF16156">
    <property type="entry name" value="DUF4864"/>
    <property type="match status" value="1"/>
</dbReference>
<dbReference type="PANTHER" id="PTHR35716">
    <property type="entry name" value="OS05G0574700 PROTEIN-RELATED"/>
    <property type="match status" value="1"/>
</dbReference>